<name>A0A4U1EKU7_MONMO</name>
<evidence type="ECO:0000259" key="1">
    <source>
        <dbReference type="Pfam" id="PF02931"/>
    </source>
</evidence>
<protein>
    <recommendedName>
        <fullName evidence="1">Neurotransmitter-gated ion-channel ligand-binding domain-containing protein</fullName>
    </recommendedName>
</protein>
<accession>A0A4U1EKU7</accession>
<comment type="caution">
    <text evidence="2">The sequence shown here is derived from an EMBL/GenBank/DDBJ whole genome shotgun (WGS) entry which is preliminary data.</text>
</comment>
<dbReference type="GO" id="GO:0005230">
    <property type="term" value="F:extracellular ligand-gated monoatomic ion channel activity"/>
    <property type="evidence" value="ECO:0007669"/>
    <property type="project" value="InterPro"/>
</dbReference>
<evidence type="ECO:0000313" key="2">
    <source>
        <dbReference type="EMBL" id="TKC36386.1"/>
    </source>
</evidence>
<dbReference type="Proteomes" id="UP000308365">
    <property type="component" value="Unassembled WGS sequence"/>
</dbReference>
<dbReference type="Pfam" id="PF02931">
    <property type="entry name" value="Neur_chan_LBD"/>
    <property type="match status" value="1"/>
</dbReference>
<sequence>MRPGAQREEDLTGLLPSVARASDAEHRLFERLFEDYNEIIRPVANVSDPVIIQFEVSMSQLVKVDEVNQIMETNLWLKQVSDQTLGTAAPWW</sequence>
<gene>
    <name evidence="2" type="ORF">EI555_005872</name>
</gene>
<dbReference type="Gene3D" id="2.70.170.10">
    <property type="entry name" value="Neurotransmitter-gated ion-channel ligand-binding domain"/>
    <property type="match status" value="1"/>
</dbReference>
<dbReference type="AlphaFoldDB" id="A0A4U1EKU7"/>
<dbReference type="SUPFAM" id="SSF63712">
    <property type="entry name" value="Nicotinic receptor ligand binding domain-like"/>
    <property type="match status" value="1"/>
</dbReference>
<dbReference type="GO" id="GO:0016020">
    <property type="term" value="C:membrane"/>
    <property type="evidence" value="ECO:0007669"/>
    <property type="project" value="InterPro"/>
</dbReference>
<reference evidence="3" key="1">
    <citation type="journal article" date="2019" name="IScience">
        <title>Narwhal Genome Reveals Long-Term Low Genetic Diversity despite Current Large Abundance Size.</title>
        <authorList>
            <person name="Westbury M.V."/>
            <person name="Petersen B."/>
            <person name="Garde E."/>
            <person name="Heide-Jorgensen M.P."/>
            <person name="Lorenzen E.D."/>
        </authorList>
    </citation>
    <scope>NUCLEOTIDE SEQUENCE [LARGE SCALE GENOMIC DNA]</scope>
</reference>
<proteinExistence type="predicted"/>
<organism evidence="2 3">
    <name type="scientific">Monodon monoceros</name>
    <name type="common">Narwhal</name>
    <name type="synonym">Ceratodon monodon</name>
    <dbReference type="NCBI Taxonomy" id="40151"/>
    <lineage>
        <taxon>Eukaryota</taxon>
        <taxon>Metazoa</taxon>
        <taxon>Chordata</taxon>
        <taxon>Craniata</taxon>
        <taxon>Vertebrata</taxon>
        <taxon>Euteleostomi</taxon>
        <taxon>Mammalia</taxon>
        <taxon>Eutheria</taxon>
        <taxon>Laurasiatheria</taxon>
        <taxon>Artiodactyla</taxon>
        <taxon>Whippomorpha</taxon>
        <taxon>Cetacea</taxon>
        <taxon>Odontoceti</taxon>
        <taxon>Monodontidae</taxon>
        <taxon>Monodon</taxon>
    </lineage>
</organism>
<feature type="domain" description="Neurotransmitter-gated ion-channel ligand-binding" evidence="1">
    <location>
        <begin position="25"/>
        <end position="79"/>
    </location>
</feature>
<dbReference type="InterPro" id="IPR036734">
    <property type="entry name" value="Neur_chan_lig-bd_sf"/>
</dbReference>
<dbReference type="InterPro" id="IPR006202">
    <property type="entry name" value="Neur_chan_lig-bd"/>
</dbReference>
<evidence type="ECO:0000313" key="3">
    <source>
        <dbReference type="Proteomes" id="UP000308365"/>
    </source>
</evidence>
<dbReference type="EMBL" id="RWIC01001311">
    <property type="protein sequence ID" value="TKC36386.1"/>
    <property type="molecule type" value="Genomic_DNA"/>
</dbReference>